<dbReference type="Proteomes" id="UP001381693">
    <property type="component" value="Unassembled WGS sequence"/>
</dbReference>
<protein>
    <submittedName>
        <fullName evidence="1">Uncharacterized protein</fullName>
    </submittedName>
</protein>
<comment type="caution">
    <text evidence="1">The sequence shown here is derived from an EMBL/GenBank/DDBJ whole genome shotgun (WGS) entry which is preliminary data.</text>
</comment>
<dbReference type="AlphaFoldDB" id="A0AAN8WR39"/>
<evidence type="ECO:0000313" key="1">
    <source>
        <dbReference type="EMBL" id="KAK7070801.1"/>
    </source>
</evidence>
<keyword evidence="2" id="KW-1185">Reference proteome</keyword>
<proteinExistence type="predicted"/>
<feature type="non-terminal residue" evidence="1">
    <location>
        <position position="81"/>
    </location>
</feature>
<sequence length="81" mass="8912">MSELTEKEVPCSRGYCCSRKRQLCGSVDVCKDEDGHGKVTQDNGQILTVGEGEEGRLNTLVCLALGYPESIPRQKTSELHQ</sequence>
<evidence type="ECO:0000313" key="2">
    <source>
        <dbReference type="Proteomes" id="UP001381693"/>
    </source>
</evidence>
<organism evidence="1 2">
    <name type="scientific">Halocaridina rubra</name>
    <name type="common">Hawaiian red shrimp</name>
    <dbReference type="NCBI Taxonomy" id="373956"/>
    <lineage>
        <taxon>Eukaryota</taxon>
        <taxon>Metazoa</taxon>
        <taxon>Ecdysozoa</taxon>
        <taxon>Arthropoda</taxon>
        <taxon>Crustacea</taxon>
        <taxon>Multicrustacea</taxon>
        <taxon>Malacostraca</taxon>
        <taxon>Eumalacostraca</taxon>
        <taxon>Eucarida</taxon>
        <taxon>Decapoda</taxon>
        <taxon>Pleocyemata</taxon>
        <taxon>Caridea</taxon>
        <taxon>Atyoidea</taxon>
        <taxon>Atyidae</taxon>
        <taxon>Halocaridina</taxon>
    </lineage>
</organism>
<name>A0AAN8WR39_HALRR</name>
<dbReference type="EMBL" id="JAXCGZ010015234">
    <property type="protein sequence ID" value="KAK7070801.1"/>
    <property type="molecule type" value="Genomic_DNA"/>
</dbReference>
<reference evidence="1 2" key="1">
    <citation type="submission" date="2023-11" db="EMBL/GenBank/DDBJ databases">
        <title>Halocaridina rubra genome assembly.</title>
        <authorList>
            <person name="Smith C."/>
        </authorList>
    </citation>
    <scope>NUCLEOTIDE SEQUENCE [LARGE SCALE GENOMIC DNA]</scope>
    <source>
        <strain evidence="1">EP-1</strain>
        <tissue evidence="1">Whole</tissue>
    </source>
</reference>
<accession>A0AAN8WR39</accession>
<gene>
    <name evidence="1" type="ORF">SK128_025479</name>
</gene>